<evidence type="ECO:0000313" key="1">
    <source>
        <dbReference type="EMBL" id="SDP70475.1"/>
    </source>
</evidence>
<dbReference type="EMBL" id="FNJQ01000040">
    <property type="protein sequence ID" value="SDP70475.1"/>
    <property type="molecule type" value="Genomic_DNA"/>
</dbReference>
<sequence length="198" mass="22928">MQILYIHGKGGNAEESKHYEPLFPQDKVSGLDYQTFSPWDTGREIRTAVEQLAEKHEKIILIANSIGAFFSMNAGIDGLIQKAYFISPIVDMEKLILDMMRWANVTEVELEAQGVIHTEFGEDLSWEYLNYVRSHPIKWNVPTQILYGEKDQLTSLATMKDFVEKHHAGLTVMENGEHWFHTEEQMAFLDDWIFVTKF</sequence>
<dbReference type="RefSeq" id="WP_074573363.1">
    <property type="nucleotide sequence ID" value="NZ_FNJQ01000040.1"/>
</dbReference>
<name>A0A1H0UWN4_SELRU</name>
<dbReference type="AlphaFoldDB" id="A0A1H0UWN4"/>
<evidence type="ECO:0008006" key="3">
    <source>
        <dbReference type="Google" id="ProtNLM"/>
    </source>
</evidence>
<accession>A0A1H0UWN4</accession>
<gene>
    <name evidence="1" type="ORF">SAMN05216366_1402</name>
</gene>
<evidence type="ECO:0000313" key="2">
    <source>
        <dbReference type="Proteomes" id="UP000182412"/>
    </source>
</evidence>
<proteinExistence type="predicted"/>
<dbReference type="Proteomes" id="UP000182412">
    <property type="component" value="Unassembled WGS sequence"/>
</dbReference>
<protein>
    <recommendedName>
        <fullName evidence="3">Alpha/beta hydrolase</fullName>
    </recommendedName>
</protein>
<organism evidence="1 2">
    <name type="scientific">Selenomonas ruminantium</name>
    <dbReference type="NCBI Taxonomy" id="971"/>
    <lineage>
        <taxon>Bacteria</taxon>
        <taxon>Bacillati</taxon>
        <taxon>Bacillota</taxon>
        <taxon>Negativicutes</taxon>
        <taxon>Selenomonadales</taxon>
        <taxon>Selenomonadaceae</taxon>
        <taxon>Selenomonas</taxon>
    </lineage>
</organism>
<reference evidence="1 2" key="1">
    <citation type="submission" date="2016-10" db="EMBL/GenBank/DDBJ databases">
        <authorList>
            <person name="de Groot N.N."/>
        </authorList>
    </citation>
    <scope>NUCLEOTIDE SEQUENCE [LARGE SCALE GENOMIC DNA]</scope>
    <source>
        <strain evidence="1 2">S137</strain>
    </source>
</reference>
<dbReference type="OrthoDB" id="358525at2"/>
<dbReference type="InterPro" id="IPR029058">
    <property type="entry name" value="AB_hydrolase_fold"/>
</dbReference>
<dbReference type="Gene3D" id="3.40.50.1820">
    <property type="entry name" value="alpha/beta hydrolase"/>
    <property type="match status" value="1"/>
</dbReference>
<dbReference type="SUPFAM" id="SSF53474">
    <property type="entry name" value="alpha/beta-Hydrolases"/>
    <property type="match status" value="1"/>
</dbReference>